<feature type="compositionally biased region" description="Low complexity" evidence="1">
    <location>
        <begin position="245"/>
        <end position="262"/>
    </location>
</feature>
<feature type="region of interest" description="Disordered" evidence="1">
    <location>
        <begin position="241"/>
        <end position="262"/>
    </location>
</feature>
<organism evidence="3 4">
    <name type="scientific">Macrostomum lignano</name>
    <dbReference type="NCBI Taxonomy" id="282301"/>
    <lineage>
        <taxon>Eukaryota</taxon>
        <taxon>Metazoa</taxon>
        <taxon>Spiralia</taxon>
        <taxon>Lophotrochozoa</taxon>
        <taxon>Platyhelminthes</taxon>
        <taxon>Rhabditophora</taxon>
        <taxon>Macrostomorpha</taxon>
        <taxon>Macrostomida</taxon>
        <taxon>Macrostomidae</taxon>
        <taxon>Macrostomum</taxon>
    </lineage>
</organism>
<feature type="region of interest" description="Disordered" evidence="1">
    <location>
        <begin position="1"/>
        <end position="142"/>
    </location>
</feature>
<keyword evidence="2" id="KW-0472">Membrane</keyword>
<feature type="compositionally biased region" description="Basic and acidic residues" evidence="1">
    <location>
        <begin position="108"/>
        <end position="121"/>
    </location>
</feature>
<keyword evidence="3" id="KW-1185">Reference proteome</keyword>
<proteinExistence type="predicted"/>
<accession>A0A1I8I7Q8</accession>
<dbReference type="WBParaSite" id="maker-uti_cns_0010305-snap-gene-0.3-mRNA-1">
    <property type="protein sequence ID" value="maker-uti_cns_0010305-snap-gene-0.3-mRNA-1"/>
    <property type="gene ID" value="maker-uti_cns_0010305-snap-gene-0.3"/>
</dbReference>
<evidence type="ECO:0000256" key="1">
    <source>
        <dbReference type="SAM" id="MobiDB-lite"/>
    </source>
</evidence>
<evidence type="ECO:0000256" key="2">
    <source>
        <dbReference type="SAM" id="Phobius"/>
    </source>
</evidence>
<name>A0A1I8I7Q8_9PLAT</name>
<reference evidence="4" key="1">
    <citation type="submission" date="2016-11" db="UniProtKB">
        <authorList>
            <consortium name="WormBaseParasite"/>
        </authorList>
    </citation>
    <scope>IDENTIFICATION</scope>
</reference>
<feature type="compositionally biased region" description="Low complexity" evidence="1">
    <location>
        <begin position="21"/>
        <end position="30"/>
    </location>
</feature>
<dbReference type="AlphaFoldDB" id="A0A1I8I7Q8"/>
<keyword evidence="2" id="KW-1133">Transmembrane helix</keyword>
<feature type="compositionally biased region" description="Basic and acidic residues" evidence="1">
    <location>
        <begin position="90"/>
        <end position="100"/>
    </location>
</feature>
<feature type="transmembrane region" description="Helical" evidence="2">
    <location>
        <begin position="168"/>
        <end position="187"/>
    </location>
</feature>
<keyword evidence="2" id="KW-0812">Transmembrane</keyword>
<feature type="transmembrane region" description="Helical" evidence="2">
    <location>
        <begin position="207"/>
        <end position="234"/>
    </location>
</feature>
<protein>
    <submittedName>
        <fullName evidence="4">Aa_trans domain-containing protein</fullName>
    </submittedName>
</protein>
<dbReference type="Proteomes" id="UP000095280">
    <property type="component" value="Unplaced"/>
</dbReference>
<evidence type="ECO:0000313" key="3">
    <source>
        <dbReference type="Proteomes" id="UP000095280"/>
    </source>
</evidence>
<sequence length="262" mass="27153">STFKRSAAQAPLRHGHEDAAAPRGPAAVPRVARRLGQPGPRVRRSGAGHPGEHPHALAEHPLQLGPDSRSAGQEALHADDRQFAAASDAAGREDAAEQREAPGAGARLHGELHSSSDRRTEPLPNGCHDNRDTLPGCPTKRHGDQVRAASAAGRCLSRQVSRRTLTDLAARARGVFAADLLAAGFFSTLPDEAAADLVASAAFGSRAAAVFVLEVVVVAVVFVEPAASLVATVAADERRTRPSMALTSPASAAPSLARTSRS</sequence>
<evidence type="ECO:0000313" key="4">
    <source>
        <dbReference type="WBParaSite" id="maker-uti_cns_0010305-snap-gene-0.3-mRNA-1"/>
    </source>
</evidence>